<evidence type="ECO:0000256" key="1">
    <source>
        <dbReference type="ARBA" id="ARBA00004141"/>
    </source>
</evidence>
<dbReference type="EMBL" id="VSSQ01096669">
    <property type="protein sequence ID" value="MPN40326.1"/>
    <property type="molecule type" value="Genomic_DNA"/>
</dbReference>
<sequence>MLAAFILPLSTSYAVCEALGFEHGISKSYEEAPVFFGLYTVLIALGAGMVLWPGLSLYTVMLASQVINGILLPPILIFMALIASDINIMGEYANSKTYNMLVWIITLILIGLTLLLLISTIAPDAVSSIF</sequence>
<evidence type="ECO:0000256" key="2">
    <source>
        <dbReference type="ARBA" id="ARBA00022692"/>
    </source>
</evidence>
<evidence type="ECO:0000256" key="5">
    <source>
        <dbReference type="SAM" id="Phobius"/>
    </source>
</evidence>
<dbReference type="Pfam" id="PF01566">
    <property type="entry name" value="Nramp"/>
    <property type="match status" value="1"/>
</dbReference>
<reference evidence="6" key="1">
    <citation type="submission" date="2019-08" db="EMBL/GenBank/DDBJ databases">
        <authorList>
            <person name="Kucharzyk K."/>
            <person name="Murdoch R.W."/>
            <person name="Higgins S."/>
            <person name="Loffler F."/>
        </authorList>
    </citation>
    <scope>NUCLEOTIDE SEQUENCE</scope>
</reference>
<name>A0A645HP23_9ZZZZ</name>
<evidence type="ECO:0008006" key="7">
    <source>
        <dbReference type="Google" id="ProtNLM"/>
    </source>
</evidence>
<dbReference type="AlphaFoldDB" id="A0A645HP23"/>
<comment type="caution">
    <text evidence="6">The sequence shown here is derived from an EMBL/GenBank/DDBJ whole genome shotgun (WGS) entry which is preliminary data.</text>
</comment>
<keyword evidence="2 5" id="KW-0812">Transmembrane</keyword>
<protein>
    <recommendedName>
        <fullName evidence="7">Divalent metal cation transporter MntH</fullName>
    </recommendedName>
</protein>
<accession>A0A645HP23</accession>
<keyword evidence="3 5" id="KW-1133">Transmembrane helix</keyword>
<evidence type="ECO:0000256" key="3">
    <source>
        <dbReference type="ARBA" id="ARBA00022989"/>
    </source>
</evidence>
<dbReference type="GO" id="GO:0016020">
    <property type="term" value="C:membrane"/>
    <property type="evidence" value="ECO:0007669"/>
    <property type="project" value="UniProtKB-SubCell"/>
</dbReference>
<proteinExistence type="predicted"/>
<feature type="transmembrane region" description="Helical" evidence="5">
    <location>
        <begin position="38"/>
        <end position="58"/>
    </location>
</feature>
<dbReference type="GO" id="GO:0046873">
    <property type="term" value="F:metal ion transmembrane transporter activity"/>
    <property type="evidence" value="ECO:0007669"/>
    <property type="project" value="InterPro"/>
</dbReference>
<feature type="transmembrane region" description="Helical" evidence="5">
    <location>
        <begin position="100"/>
        <end position="122"/>
    </location>
</feature>
<organism evidence="6">
    <name type="scientific">bioreactor metagenome</name>
    <dbReference type="NCBI Taxonomy" id="1076179"/>
    <lineage>
        <taxon>unclassified sequences</taxon>
        <taxon>metagenomes</taxon>
        <taxon>ecological metagenomes</taxon>
    </lineage>
</organism>
<feature type="transmembrane region" description="Helical" evidence="5">
    <location>
        <begin position="70"/>
        <end position="88"/>
    </location>
</feature>
<gene>
    <name evidence="6" type="ORF">SDC9_187862</name>
</gene>
<keyword evidence="4 5" id="KW-0472">Membrane</keyword>
<evidence type="ECO:0000256" key="4">
    <source>
        <dbReference type="ARBA" id="ARBA00023136"/>
    </source>
</evidence>
<dbReference type="InterPro" id="IPR001046">
    <property type="entry name" value="NRAMP_fam"/>
</dbReference>
<evidence type="ECO:0000313" key="6">
    <source>
        <dbReference type="EMBL" id="MPN40326.1"/>
    </source>
</evidence>
<comment type="subcellular location">
    <subcellularLocation>
        <location evidence="1">Membrane</location>
        <topology evidence="1">Multi-pass membrane protein</topology>
    </subcellularLocation>
</comment>